<feature type="repeat" description="ANK" evidence="3">
    <location>
        <begin position="1363"/>
        <end position="1395"/>
    </location>
</feature>
<feature type="repeat" description="ANK" evidence="3">
    <location>
        <begin position="1231"/>
        <end position="1263"/>
    </location>
</feature>
<feature type="repeat" description="ANK" evidence="3">
    <location>
        <begin position="1759"/>
        <end position="1791"/>
    </location>
</feature>
<dbReference type="EMBL" id="JALNTZ010000003">
    <property type="protein sequence ID" value="KAJ3658209.1"/>
    <property type="molecule type" value="Genomic_DNA"/>
</dbReference>
<proteinExistence type="predicted"/>
<evidence type="ECO:0000256" key="1">
    <source>
        <dbReference type="ARBA" id="ARBA00022737"/>
    </source>
</evidence>
<feature type="repeat" description="ANK" evidence="3">
    <location>
        <begin position="1462"/>
        <end position="1494"/>
    </location>
</feature>
<evidence type="ECO:0000256" key="2">
    <source>
        <dbReference type="ARBA" id="ARBA00023043"/>
    </source>
</evidence>
<feature type="repeat" description="ANK" evidence="3">
    <location>
        <begin position="1726"/>
        <end position="1758"/>
    </location>
</feature>
<dbReference type="SMART" id="SM00248">
    <property type="entry name" value="ANK"/>
    <property type="match status" value="22"/>
</dbReference>
<feature type="repeat" description="ANK" evidence="3">
    <location>
        <begin position="1660"/>
        <end position="1692"/>
    </location>
</feature>
<dbReference type="Pfam" id="PF00023">
    <property type="entry name" value="Ank"/>
    <property type="match status" value="2"/>
</dbReference>
<dbReference type="PANTHER" id="PTHR24126">
    <property type="entry name" value="ANKYRIN REPEAT, PH AND SEC7 DOMAIN CONTAINING PROTEIN SECG-RELATED"/>
    <property type="match status" value="1"/>
</dbReference>
<feature type="repeat" description="ANK" evidence="3">
    <location>
        <begin position="1429"/>
        <end position="1461"/>
    </location>
</feature>
<accession>A0AA38MJA2</accession>
<dbReference type="PROSITE" id="PS50088">
    <property type="entry name" value="ANK_REPEAT"/>
    <property type="match status" value="20"/>
</dbReference>
<dbReference type="SUPFAM" id="SSF48403">
    <property type="entry name" value="Ankyrin repeat"/>
    <property type="match status" value="2"/>
</dbReference>
<dbReference type="InterPro" id="IPR002110">
    <property type="entry name" value="Ankyrin_rpt"/>
</dbReference>
<feature type="repeat" description="ANK" evidence="3">
    <location>
        <begin position="1330"/>
        <end position="1358"/>
    </location>
</feature>
<name>A0AA38MJA2_9CUCU</name>
<feature type="repeat" description="ANK" evidence="3">
    <location>
        <begin position="1264"/>
        <end position="1296"/>
    </location>
</feature>
<feature type="repeat" description="ANK" evidence="3">
    <location>
        <begin position="1858"/>
        <end position="1890"/>
    </location>
</feature>
<protein>
    <submittedName>
        <fullName evidence="4">Uncharacterized protein</fullName>
    </submittedName>
</protein>
<feature type="repeat" description="ANK" evidence="3">
    <location>
        <begin position="1594"/>
        <end position="1626"/>
    </location>
</feature>
<dbReference type="Proteomes" id="UP001168821">
    <property type="component" value="Unassembled WGS sequence"/>
</dbReference>
<evidence type="ECO:0000256" key="3">
    <source>
        <dbReference type="PROSITE-ProRule" id="PRU00023"/>
    </source>
</evidence>
<dbReference type="InterPro" id="IPR036770">
    <property type="entry name" value="Ankyrin_rpt-contain_sf"/>
</dbReference>
<dbReference type="PROSITE" id="PS50297">
    <property type="entry name" value="ANK_REP_REGION"/>
    <property type="match status" value="19"/>
</dbReference>
<feature type="repeat" description="ANK" evidence="3">
    <location>
        <begin position="1825"/>
        <end position="1857"/>
    </location>
</feature>
<sequence length="1918" mass="218388">MQIDFTKDDIQYSQIKAFGDNRHVKVVTKESMHPKKRRKIRAETRNNFFSKKVNLTGAECTPNKPVKTSADNKKIKEMTEESVIPNKQRKIDAETTNKFVLEKTFQKRSGTTIKGQKYEDMIMANIILQLVSDSKVKDFYISSNNENFGDFDDVVIEIETDLGIETKPMQLKHSNNEKCFNTFDLTKKKGNFSIAKYFNSVQGIKGAAQQFILFTTYGTDISDKTPFKIEGEQFYLKPIKESGEDSLELLRTSYYRFQIIEDESTMQNPENIQNYRTFFERFRLYTNQDYVETLKNSTVNNFNTRFESKEDIFDKYLKVIAEWNMNEEKKEKLSKKMMQRAIALQLLSTHVEPFVFDGSANDKAKILREAICGFDITLAVRRNRDIVKGLWSDSGKDINFEELNRLRALYSLSSNNIDTLEAIDANTLTKLFWLMDKCPLIVQEHENVEKAIQLCHDAKFVLLGEGKYKEWMIYRSVFQNLSQLKSKLELCEKVLQNFTISLQGKDEVNLKTAFEQNEVLLKHVTVNELLEMSNGPCSIGGQKEAFPNLYIERNLSVNVIDIKYLEHVNQDTFIIINCEENSEQLKISREHTLIDINDFIAAVNIDIFQTPIFIVSKNKCSDFDFQKVCSKTLDSKIVHHFKFLDSQNLEWIRSNGDVGGLQNYKLSNHSKNEKEFWSFGFSNHINLITDDPGMGKTELTKSLKNGCCSKYWTVMMNPQDINSLSKTLQTCDASDYLNQFELFILNQKYQHLGQLDLEFFKMCLKQNNVVYVWDALDEILTKNLDAASDFISMLSQKGFVQWVTARQHLRPFLEKKFNVLSVSINQFSDSDQEEYIRKRLKTVVSSGDMKRTIDKIKSTFAFTKHIDILGIPLQIFMLTEIFLQNEDYLDLLNSNFLFTDLYSYFIDEKFKFFFGGKVPVIGDYWEEEVRKKKEEKLKQYEKFALKLIFPEDIFEELQIDCSQDVEVVSDECGTVGIITGLQNGIPQFVHASFAEYFVALYFSRNFKMIRRDIFFYAKYNNVRFFFDMLVGKKSPVHIAVLYKNFNELKNYDDETIKRKDDGGRSALHLICSWGQRHRRLDVEERDNIYVVENDWEFKGSLDTEDYNKALLFLLSKCDISEQDSLLKITPLECCRESESLGAELELLKSGKLEFQQSYSRNDRINILYYSAQLGYDDAVKTVISETSVSSCNEVNFIIEYSHETPLPMASQRAIEYFVKTEAEMNRVDNKCGWTPLYSAASNGHEKTVEFLVKCGAEINRATNGGRTPLYTASSNGHEKIVECLVKHEAEINHVVDNGWTSLYAASSNGHENVVEYLVRHGAQIYSADDAGWTPLYAAAANGRQNTVECLLKCGFEVNRAIPNGRRPLHEACLNGHEKTVECLVKYGAEINCVDMSNWTPLYAAVWLGHEKTVEFLVNCEAEINKAASGGRTPLYTASSHSHERIVECLVKRGADINRANDDGETPLYAASSNGDEKIVECLVNHGAEINRANNDGKTPLCVASANGHEKVVEFLVKSQAEINHADNDGRTPLNAASLESHEKVVECLVKHGAEINRANSDGWTPLHSASSKGHEKIVECLVKSGAEINRSTNDGWTPLNAAFLNGHEKIVQFLVKNGAEINRTNDVNWPSLDTVSSNDQDKIVECLVKYGVEVNRANDDGWTPLHAAASNGNENMVRRLVECGAQINRADKNDWTPLYAAPSNGHERVVECLVKGGADINRSNNKDETPLHAASSKGFEKIVECLTKFGAEINYADKEGSTPLYTASWHGNQKIVEYLVKHGAEIDKSDKHGWTPLHIACSTGHEKVVECLVKCEAEINRVNNHGRTPLYNAATKGHEKTIEYLVKCGADFNRADNGGWTPLYAACLNGYEKAAECLVKCGADVNHPNNQSRTPLDIAYKYQHRKIVEFLLLNGATK</sequence>
<reference evidence="4" key="1">
    <citation type="journal article" date="2023" name="G3 (Bethesda)">
        <title>Whole genome assemblies of Zophobas morio and Tenebrio molitor.</title>
        <authorList>
            <person name="Kaur S."/>
            <person name="Stinson S.A."/>
            <person name="diCenzo G.C."/>
        </authorList>
    </citation>
    <scope>NUCLEOTIDE SEQUENCE</scope>
    <source>
        <strain evidence="4">QUZm001</strain>
    </source>
</reference>
<dbReference type="PRINTS" id="PR01415">
    <property type="entry name" value="ANKYRIN"/>
</dbReference>
<feature type="repeat" description="ANK" evidence="3">
    <location>
        <begin position="1495"/>
        <end position="1527"/>
    </location>
</feature>
<feature type="repeat" description="ANK" evidence="3">
    <location>
        <begin position="1693"/>
        <end position="1725"/>
    </location>
</feature>
<feature type="repeat" description="ANK" evidence="3">
    <location>
        <begin position="1528"/>
        <end position="1560"/>
    </location>
</feature>
<comment type="caution">
    <text evidence="4">The sequence shown here is derived from an EMBL/GenBank/DDBJ whole genome shotgun (WGS) entry which is preliminary data.</text>
</comment>
<dbReference type="Pfam" id="PF12796">
    <property type="entry name" value="Ank_2"/>
    <property type="match status" value="7"/>
</dbReference>
<evidence type="ECO:0000313" key="5">
    <source>
        <dbReference type="Proteomes" id="UP001168821"/>
    </source>
</evidence>
<feature type="repeat" description="ANK" evidence="3">
    <location>
        <begin position="1561"/>
        <end position="1593"/>
    </location>
</feature>
<keyword evidence="2 3" id="KW-0040">ANK repeat</keyword>
<feature type="repeat" description="ANK" evidence="3">
    <location>
        <begin position="1891"/>
        <end position="1918"/>
    </location>
</feature>
<dbReference type="Gene3D" id="1.25.40.20">
    <property type="entry name" value="Ankyrin repeat-containing domain"/>
    <property type="match status" value="5"/>
</dbReference>
<evidence type="ECO:0000313" key="4">
    <source>
        <dbReference type="EMBL" id="KAJ3658209.1"/>
    </source>
</evidence>
<keyword evidence="1" id="KW-0677">Repeat</keyword>
<organism evidence="4 5">
    <name type="scientific">Zophobas morio</name>
    <dbReference type="NCBI Taxonomy" id="2755281"/>
    <lineage>
        <taxon>Eukaryota</taxon>
        <taxon>Metazoa</taxon>
        <taxon>Ecdysozoa</taxon>
        <taxon>Arthropoda</taxon>
        <taxon>Hexapoda</taxon>
        <taxon>Insecta</taxon>
        <taxon>Pterygota</taxon>
        <taxon>Neoptera</taxon>
        <taxon>Endopterygota</taxon>
        <taxon>Coleoptera</taxon>
        <taxon>Polyphaga</taxon>
        <taxon>Cucujiformia</taxon>
        <taxon>Tenebrionidae</taxon>
        <taxon>Zophobas</taxon>
    </lineage>
</organism>
<feature type="repeat" description="ANK" evidence="3">
    <location>
        <begin position="1297"/>
        <end position="1329"/>
    </location>
</feature>
<dbReference type="PANTHER" id="PTHR24126:SF14">
    <property type="entry name" value="ANK_REP_REGION DOMAIN-CONTAINING PROTEIN"/>
    <property type="match status" value="1"/>
</dbReference>
<gene>
    <name evidence="4" type="ORF">Zmor_009962</name>
</gene>
<feature type="repeat" description="ANK" evidence="3">
    <location>
        <begin position="1792"/>
        <end position="1824"/>
    </location>
</feature>
<feature type="repeat" description="ANK" evidence="3">
    <location>
        <begin position="1396"/>
        <end position="1428"/>
    </location>
</feature>
<keyword evidence="5" id="KW-1185">Reference proteome</keyword>
<dbReference type="Pfam" id="PF13637">
    <property type="entry name" value="Ank_4"/>
    <property type="match status" value="1"/>
</dbReference>